<evidence type="ECO:0000313" key="2">
    <source>
        <dbReference type="Proteomes" id="UP001381693"/>
    </source>
</evidence>
<dbReference type="AlphaFoldDB" id="A0AAN9A1F6"/>
<gene>
    <name evidence="1" type="ORF">SK128_019395</name>
</gene>
<evidence type="ECO:0000313" key="1">
    <source>
        <dbReference type="EMBL" id="KAK7076851.1"/>
    </source>
</evidence>
<organism evidence="1 2">
    <name type="scientific">Halocaridina rubra</name>
    <name type="common">Hawaiian red shrimp</name>
    <dbReference type="NCBI Taxonomy" id="373956"/>
    <lineage>
        <taxon>Eukaryota</taxon>
        <taxon>Metazoa</taxon>
        <taxon>Ecdysozoa</taxon>
        <taxon>Arthropoda</taxon>
        <taxon>Crustacea</taxon>
        <taxon>Multicrustacea</taxon>
        <taxon>Malacostraca</taxon>
        <taxon>Eumalacostraca</taxon>
        <taxon>Eucarida</taxon>
        <taxon>Decapoda</taxon>
        <taxon>Pleocyemata</taxon>
        <taxon>Caridea</taxon>
        <taxon>Atyoidea</taxon>
        <taxon>Atyidae</taxon>
        <taxon>Halocaridina</taxon>
    </lineage>
</organism>
<reference evidence="1 2" key="1">
    <citation type="submission" date="2023-11" db="EMBL/GenBank/DDBJ databases">
        <title>Halocaridina rubra genome assembly.</title>
        <authorList>
            <person name="Smith C."/>
        </authorList>
    </citation>
    <scope>NUCLEOTIDE SEQUENCE [LARGE SCALE GENOMIC DNA]</scope>
    <source>
        <strain evidence="1">EP-1</strain>
        <tissue evidence="1">Whole</tissue>
    </source>
</reference>
<keyword evidence="2" id="KW-1185">Reference proteome</keyword>
<accession>A0AAN9A1F6</accession>
<dbReference type="EMBL" id="JAXCGZ010009534">
    <property type="protein sequence ID" value="KAK7076851.1"/>
    <property type="molecule type" value="Genomic_DNA"/>
</dbReference>
<name>A0AAN9A1F6_HALRR</name>
<comment type="caution">
    <text evidence="1">The sequence shown here is derived from an EMBL/GenBank/DDBJ whole genome shotgun (WGS) entry which is preliminary data.</text>
</comment>
<dbReference type="Proteomes" id="UP001381693">
    <property type="component" value="Unassembled WGS sequence"/>
</dbReference>
<protein>
    <submittedName>
        <fullName evidence="1">Uncharacterized protein</fullName>
    </submittedName>
</protein>
<sequence length="73" mass="8738">MDIKKVDTPTFDATHCRWPILNSDRHFVKQMTWHNIETSLTEHSHQLSGSTSCQWELFYFLKQLQYVAKKLIQ</sequence>
<proteinExistence type="predicted"/>